<feature type="transmembrane region" description="Helical" evidence="2">
    <location>
        <begin position="20"/>
        <end position="38"/>
    </location>
</feature>
<dbReference type="SMART" id="SM00331">
    <property type="entry name" value="PP2C_SIG"/>
    <property type="match status" value="1"/>
</dbReference>
<dbReference type="OrthoDB" id="3210173at2"/>
<dbReference type="InterPro" id="IPR001932">
    <property type="entry name" value="PPM-type_phosphatase-like_dom"/>
</dbReference>
<dbReference type="Proteomes" id="UP000265325">
    <property type="component" value="Unassembled WGS sequence"/>
</dbReference>
<evidence type="ECO:0000313" key="4">
    <source>
        <dbReference type="EMBL" id="KKZ71312.1"/>
    </source>
</evidence>
<dbReference type="Gene3D" id="3.60.40.10">
    <property type="entry name" value="PPM-type phosphatase domain"/>
    <property type="match status" value="1"/>
</dbReference>
<gene>
    <name evidence="4" type="ORF">VO63_24005</name>
</gene>
<feature type="transmembrane region" description="Helical" evidence="2">
    <location>
        <begin position="50"/>
        <end position="78"/>
    </location>
</feature>
<organism evidence="4 5">
    <name type="scientific">Streptomyces showdoensis</name>
    <dbReference type="NCBI Taxonomy" id="68268"/>
    <lineage>
        <taxon>Bacteria</taxon>
        <taxon>Bacillati</taxon>
        <taxon>Actinomycetota</taxon>
        <taxon>Actinomycetes</taxon>
        <taxon>Kitasatosporales</taxon>
        <taxon>Streptomycetaceae</taxon>
        <taxon>Streptomyces</taxon>
    </lineage>
</organism>
<proteinExistence type="predicted"/>
<dbReference type="InterPro" id="IPR052016">
    <property type="entry name" value="Bact_Sigma-Reg"/>
</dbReference>
<evidence type="ECO:0000256" key="2">
    <source>
        <dbReference type="SAM" id="Phobius"/>
    </source>
</evidence>
<dbReference type="GO" id="GO:0016791">
    <property type="term" value="F:phosphatase activity"/>
    <property type="evidence" value="ECO:0007669"/>
    <property type="project" value="TreeGrafter"/>
</dbReference>
<name>A0A2P2GIG9_STREW</name>
<dbReference type="EMBL" id="LAQS01000040">
    <property type="protein sequence ID" value="KKZ71312.1"/>
    <property type="molecule type" value="Genomic_DNA"/>
</dbReference>
<keyword evidence="5" id="KW-1185">Reference proteome</keyword>
<dbReference type="Pfam" id="PF07228">
    <property type="entry name" value="SpoIIE"/>
    <property type="match status" value="1"/>
</dbReference>
<protein>
    <submittedName>
        <fullName evidence="4">Membrane protein</fullName>
    </submittedName>
</protein>
<accession>A0A2P2GIG9</accession>
<keyword evidence="2" id="KW-1133">Transmembrane helix</keyword>
<dbReference type="RefSeq" id="WP_046910030.1">
    <property type="nucleotide sequence ID" value="NZ_BAAAXG010000002.1"/>
</dbReference>
<feature type="transmembrane region" description="Helical" evidence="2">
    <location>
        <begin position="90"/>
        <end position="108"/>
    </location>
</feature>
<keyword evidence="2" id="KW-0472">Membrane</keyword>
<dbReference type="PANTHER" id="PTHR43156:SF2">
    <property type="entry name" value="STAGE II SPORULATION PROTEIN E"/>
    <property type="match status" value="1"/>
</dbReference>
<keyword evidence="2" id="KW-0812">Transmembrane</keyword>
<sequence length="381" mass="40316">MPTGGHRLTTPKGTRTQFTIGLALPLLALALVVVVDLVTSQGQHFDRLLVIGPALAAVTWNVRGTVAIGLLAMVLRLALALAQGDPAQDILAAEAVLAAVIAAAVWVSRVRARYEQDMREVTAVAEVVQRVLLRPLAPRLGRVELHLLYLAAAAKARIGGDFYEAVRVPGAVRVMLGDVQGKGLGAVESASVLLGSYRGAVTDAPDLPALADRLEEGLERYGTWDPESDVTERFATVLLLELPDDEDVVRLLSLGHPAPLLQHGGRVRPVELTDPSLPVNLAGLCTSRHRVEQAPFGPGDRLLLFTDGVSETRDKAGVFYPLEDRLRGWADVPADRVLPLLQDDLAAYGADGLDDDVAALLLVRPPEPAAGPPAAGAAAQG</sequence>
<keyword evidence="1" id="KW-0378">Hydrolase</keyword>
<evidence type="ECO:0000259" key="3">
    <source>
        <dbReference type="SMART" id="SM00331"/>
    </source>
</evidence>
<comment type="caution">
    <text evidence="4">The sequence shown here is derived from an EMBL/GenBank/DDBJ whole genome shotgun (WGS) entry which is preliminary data.</text>
</comment>
<evidence type="ECO:0000256" key="1">
    <source>
        <dbReference type="ARBA" id="ARBA00022801"/>
    </source>
</evidence>
<evidence type="ECO:0000313" key="5">
    <source>
        <dbReference type="Proteomes" id="UP000265325"/>
    </source>
</evidence>
<feature type="domain" description="PPM-type phosphatase" evidence="3">
    <location>
        <begin position="144"/>
        <end position="364"/>
    </location>
</feature>
<dbReference type="PANTHER" id="PTHR43156">
    <property type="entry name" value="STAGE II SPORULATION PROTEIN E-RELATED"/>
    <property type="match status" value="1"/>
</dbReference>
<reference evidence="4 5" key="1">
    <citation type="submission" date="2015-05" db="EMBL/GenBank/DDBJ databases">
        <title>Draft Genome assembly of Streptomyces showdoensis.</title>
        <authorList>
            <person name="Thapa K.K."/>
            <person name="Metsa-Ketela M."/>
        </authorList>
    </citation>
    <scope>NUCLEOTIDE SEQUENCE [LARGE SCALE GENOMIC DNA]</scope>
    <source>
        <strain evidence="4 5">ATCC 15227</strain>
    </source>
</reference>
<dbReference type="InterPro" id="IPR036457">
    <property type="entry name" value="PPM-type-like_dom_sf"/>
</dbReference>
<dbReference type="AlphaFoldDB" id="A0A2P2GIG9"/>